<evidence type="ECO:0000256" key="2">
    <source>
        <dbReference type="ARBA" id="ARBA00022490"/>
    </source>
</evidence>
<dbReference type="SUPFAM" id="SSF82829">
    <property type="entry name" value="MesJ substrate recognition domain-like"/>
    <property type="match status" value="1"/>
</dbReference>
<comment type="catalytic activity">
    <reaction evidence="7 8">
        <text>cytidine(34) in tRNA(Ile2) + L-lysine + ATP = lysidine(34) in tRNA(Ile2) + AMP + diphosphate + H(+)</text>
        <dbReference type="Rhea" id="RHEA:43744"/>
        <dbReference type="Rhea" id="RHEA-COMP:10625"/>
        <dbReference type="Rhea" id="RHEA-COMP:10670"/>
        <dbReference type="ChEBI" id="CHEBI:15378"/>
        <dbReference type="ChEBI" id="CHEBI:30616"/>
        <dbReference type="ChEBI" id="CHEBI:32551"/>
        <dbReference type="ChEBI" id="CHEBI:33019"/>
        <dbReference type="ChEBI" id="CHEBI:82748"/>
        <dbReference type="ChEBI" id="CHEBI:83665"/>
        <dbReference type="ChEBI" id="CHEBI:456215"/>
        <dbReference type="EC" id="6.3.4.19"/>
    </reaction>
</comment>
<comment type="domain">
    <text evidence="8">The N-terminal region contains the highly conserved SGGXDS motif, predicted to be a P-loop motif involved in ATP binding.</text>
</comment>
<feature type="binding site" evidence="8">
    <location>
        <begin position="36"/>
        <end position="41"/>
    </location>
    <ligand>
        <name>ATP</name>
        <dbReference type="ChEBI" id="CHEBI:30616"/>
    </ligand>
</feature>
<accession>A0A2G1UQ38</accession>
<dbReference type="GO" id="GO:0005737">
    <property type="term" value="C:cytoplasm"/>
    <property type="evidence" value="ECO:0007669"/>
    <property type="project" value="UniProtKB-SubCell"/>
</dbReference>
<dbReference type="HAMAP" id="MF_01161">
    <property type="entry name" value="tRNA_Ile_lys_synt"/>
    <property type="match status" value="1"/>
</dbReference>
<evidence type="ECO:0000256" key="3">
    <source>
        <dbReference type="ARBA" id="ARBA00022598"/>
    </source>
</evidence>
<dbReference type="RefSeq" id="WP_099612865.1">
    <property type="nucleotide sequence ID" value="NZ_KZ319367.1"/>
</dbReference>
<dbReference type="EC" id="6.3.4.19" evidence="8"/>
<reference evidence="10 11" key="1">
    <citation type="submission" date="2017-09" db="EMBL/GenBank/DDBJ databases">
        <title>The draft genome sequences of Marinobacter sp. PWS21.</title>
        <authorList>
            <person name="Cao J."/>
        </authorList>
    </citation>
    <scope>NUCLEOTIDE SEQUENCE [LARGE SCALE GENOMIC DNA]</scope>
    <source>
        <strain evidence="10 11">PWS21</strain>
    </source>
</reference>
<keyword evidence="5 8" id="KW-0547">Nucleotide-binding</keyword>
<dbReference type="InterPro" id="IPR015262">
    <property type="entry name" value="tRNA_Ile_lys_synt_subst-bd"/>
</dbReference>
<keyword evidence="6 8" id="KW-0067">ATP-binding</keyword>
<dbReference type="InterPro" id="IPR012094">
    <property type="entry name" value="tRNA_Ile_lys_synt"/>
</dbReference>
<comment type="function">
    <text evidence="8">Ligates lysine onto the cytidine present at position 34 of the AUA codon-specific tRNA(Ile) that contains the anticodon CAU, in an ATP-dependent manner. Cytidine is converted to lysidine, thus changing the amino acid specificity of the tRNA from methionine to isoleucine.</text>
</comment>
<dbReference type="Pfam" id="PF11734">
    <property type="entry name" value="TilS_C"/>
    <property type="match status" value="1"/>
</dbReference>
<keyword evidence="11" id="KW-1185">Reference proteome</keyword>
<feature type="domain" description="Lysidine-tRNA(Ile) synthetase C-terminal" evidence="9">
    <location>
        <begin position="366"/>
        <end position="439"/>
    </location>
</feature>
<organism evidence="10 11">
    <name type="scientific">Marinobacter profundi</name>
    <dbReference type="NCBI Taxonomy" id="2666256"/>
    <lineage>
        <taxon>Bacteria</taxon>
        <taxon>Pseudomonadati</taxon>
        <taxon>Pseudomonadota</taxon>
        <taxon>Gammaproteobacteria</taxon>
        <taxon>Pseudomonadales</taxon>
        <taxon>Marinobacteraceae</taxon>
        <taxon>Marinobacter</taxon>
    </lineage>
</organism>
<dbReference type="GO" id="GO:0006400">
    <property type="term" value="P:tRNA modification"/>
    <property type="evidence" value="ECO:0007669"/>
    <property type="project" value="UniProtKB-UniRule"/>
</dbReference>
<dbReference type="InterPro" id="IPR012796">
    <property type="entry name" value="Lysidine-tRNA-synth_C"/>
</dbReference>
<proteinExistence type="inferred from homology"/>
<comment type="caution">
    <text evidence="10">The sequence shown here is derived from an EMBL/GenBank/DDBJ whole genome shotgun (WGS) entry which is preliminary data.</text>
</comment>
<comment type="subcellular location">
    <subcellularLocation>
        <location evidence="1 8">Cytoplasm</location>
    </subcellularLocation>
</comment>
<evidence type="ECO:0000256" key="6">
    <source>
        <dbReference type="ARBA" id="ARBA00022840"/>
    </source>
</evidence>
<keyword evidence="4 8" id="KW-0819">tRNA processing</keyword>
<evidence type="ECO:0000256" key="5">
    <source>
        <dbReference type="ARBA" id="ARBA00022741"/>
    </source>
</evidence>
<comment type="similarity">
    <text evidence="8">Belongs to the tRNA(Ile)-lysidine synthase family.</text>
</comment>
<evidence type="ECO:0000256" key="4">
    <source>
        <dbReference type="ARBA" id="ARBA00022694"/>
    </source>
</evidence>
<dbReference type="Pfam" id="PF09179">
    <property type="entry name" value="TilS"/>
    <property type="match status" value="1"/>
</dbReference>
<dbReference type="Pfam" id="PF01171">
    <property type="entry name" value="ATP_bind_3"/>
    <property type="match status" value="1"/>
</dbReference>
<dbReference type="SMART" id="SM00977">
    <property type="entry name" value="TilS_C"/>
    <property type="match status" value="1"/>
</dbReference>
<dbReference type="Proteomes" id="UP000231409">
    <property type="component" value="Unassembled WGS sequence"/>
</dbReference>
<dbReference type="GO" id="GO:0005524">
    <property type="term" value="F:ATP binding"/>
    <property type="evidence" value="ECO:0007669"/>
    <property type="project" value="UniProtKB-UniRule"/>
</dbReference>
<dbReference type="InterPro" id="IPR012795">
    <property type="entry name" value="tRNA_Ile_lys_synt_N"/>
</dbReference>
<dbReference type="AlphaFoldDB" id="A0A2G1UQ38"/>
<evidence type="ECO:0000259" key="9">
    <source>
        <dbReference type="SMART" id="SM00977"/>
    </source>
</evidence>
<dbReference type="NCBIfam" id="TIGR02432">
    <property type="entry name" value="lysidine_TilS_N"/>
    <property type="match status" value="1"/>
</dbReference>
<dbReference type="Gene3D" id="3.40.50.620">
    <property type="entry name" value="HUPs"/>
    <property type="match status" value="1"/>
</dbReference>
<dbReference type="SUPFAM" id="SSF56037">
    <property type="entry name" value="PheT/TilS domain"/>
    <property type="match status" value="1"/>
</dbReference>
<dbReference type="CDD" id="cd01992">
    <property type="entry name" value="TilS_N"/>
    <property type="match status" value="1"/>
</dbReference>
<gene>
    <name evidence="8 10" type="primary">tilS</name>
    <name evidence="10" type="ORF">CLH61_01135</name>
</gene>
<dbReference type="InterPro" id="IPR014729">
    <property type="entry name" value="Rossmann-like_a/b/a_fold"/>
</dbReference>
<evidence type="ECO:0000313" key="11">
    <source>
        <dbReference type="Proteomes" id="UP000231409"/>
    </source>
</evidence>
<keyword evidence="3 8" id="KW-0436">Ligase</keyword>
<evidence type="ECO:0000256" key="8">
    <source>
        <dbReference type="HAMAP-Rule" id="MF_01161"/>
    </source>
</evidence>
<dbReference type="NCBIfam" id="TIGR02433">
    <property type="entry name" value="lysidine_TilS_C"/>
    <property type="match status" value="1"/>
</dbReference>
<dbReference type="GO" id="GO:0032267">
    <property type="term" value="F:tRNA(Ile)-lysidine synthase activity"/>
    <property type="evidence" value="ECO:0007669"/>
    <property type="project" value="UniProtKB-EC"/>
</dbReference>
<evidence type="ECO:0000256" key="1">
    <source>
        <dbReference type="ARBA" id="ARBA00004496"/>
    </source>
</evidence>
<protein>
    <recommendedName>
        <fullName evidence="8">tRNA(Ile)-lysidine synthase</fullName>
        <ecNumber evidence="8">6.3.4.19</ecNumber>
    </recommendedName>
    <alternativeName>
        <fullName evidence="8">tRNA(Ile)-2-lysyl-cytidine synthase</fullName>
    </alternativeName>
    <alternativeName>
        <fullName evidence="8">tRNA(Ile)-lysidine synthetase</fullName>
    </alternativeName>
</protein>
<keyword evidence="2 8" id="KW-0963">Cytoplasm</keyword>
<dbReference type="InterPro" id="IPR011063">
    <property type="entry name" value="TilS/TtcA_N"/>
</dbReference>
<sequence>MMRGGDTRPKEFSWPADLTAPLAAVPAASRYWVALSGGLDSVLLLHVASTLPQLRQGGLTALHVNHQLQPNAATCETFCRDLCADLGVPLRVERVTVTRDRGGLEEAARQARYQAFARGLEAGNVLLMAHHADDQAETVFFRLLRGSGVLGLGGIPAARSLAQGRVFRPWLGLTRERLREVARAAGMTWVEDPSNIDERHDRNFLRHTILPLLKTRWPYLERRLASTAQACREADALAQSLALIHYQQTDDGEGNLMLAGLARLAPVERKNLLGWWIRSHDYPVPGLADWDQVIDELLCAADDGAPELRGAGFAVRRFRGALYLVADPLPVPAGEERLVPGAGLAWGGWRLRLEPAVENPPAAPDIRVSVRSGGERIRTSPDGVARPLKKWLQEQQVPPWEREILPLFLKGKELVGAGHLWTSPAFSGAAPESGWRIVQERDCD</sequence>
<dbReference type="PANTHER" id="PTHR43033:SF1">
    <property type="entry name" value="TRNA(ILE)-LYSIDINE SYNTHASE-RELATED"/>
    <property type="match status" value="1"/>
</dbReference>
<evidence type="ECO:0000256" key="7">
    <source>
        <dbReference type="ARBA" id="ARBA00048539"/>
    </source>
</evidence>
<dbReference type="Gene3D" id="1.20.59.20">
    <property type="match status" value="1"/>
</dbReference>
<dbReference type="EMBL" id="NTFH01000003">
    <property type="protein sequence ID" value="PHQ16614.1"/>
    <property type="molecule type" value="Genomic_DNA"/>
</dbReference>
<dbReference type="PANTHER" id="PTHR43033">
    <property type="entry name" value="TRNA(ILE)-LYSIDINE SYNTHASE-RELATED"/>
    <property type="match status" value="1"/>
</dbReference>
<evidence type="ECO:0000313" key="10">
    <source>
        <dbReference type="EMBL" id="PHQ16614.1"/>
    </source>
</evidence>
<dbReference type="SUPFAM" id="SSF52402">
    <property type="entry name" value="Adenine nucleotide alpha hydrolases-like"/>
    <property type="match status" value="1"/>
</dbReference>
<name>A0A2G1UQ38_9GAMM</name>